<evidence type="ECO:0000313" key="4">
    <source>
        <dbReference type="EMBL" id="CAL8141331.1"/>
    </source>
</evidence>
<comment type="similarity">
    <text evidence="1 3">Belongs to the class-III pyridoxal-phosphate-dependent aminotransferase family.</text>
</comment>
<gene>
    <name evidence="4" type="ORF">ODALV1_LOCUS28670</name>
</gene>
<evidence type="ECO:0000256" key="1">
    <source>
        <dbReference type="ARBA" id="ARBA00008954"/>
    </source>
</evidence>
<evidence type="ECO:0008006" key="6">
    <source>
        <dbReference type="Google" id="ProtNLM"/>
    </source>
</evidence>
<dbReference type="EMBL" id="CAXLJM020000146">
    <property type="protein sequence ID" value="CAL8141331.1"/>
    <property type="molecule type" value="Genomic_DNA"/>
</dbReference>
<dbReference type="Proteomes" id="UP001642540">
    <property type="component" value="Unassembled WGS sequence"/>
</dbReference>
<sequence length="522" mass="57025">MEGLVMLEDLTGPHFGIGLSREQTLDLRAEYIPNSCKLHFEKAPMKVVRATGQYIYDDGGTEFLDCVNCVAHVGHCNPSVIDAAKTSMLKMGNISIGMSDTASEYVSKLKVTFPPEIDTFLFVSSGSEANDVAIQLARLHSGGQDVVTVERAYHGGLSITNNVSPKQFENGVKCPDWVHVVSCPDLYNGKYRETDAHAVDKYCKNARDVMEGAVKQERKLACFISEPVMTAAGVIVPPSKWMHSVYKDIRSFGGVAIADEAQSGLGRCGTFMWSFQAHDNLIPDIITIGKPLGNGHPMACVATRSSIAAKLGNDTLGYYACDLVSAAIGLAVLNTVRSLSLQLNARTVGEFLREGIKALGQQHQNIGQVRGVGLMIGVEIVYGQQNRKPAREIAEKISYKMREHYVIIANDGVHKNVLMITPPMCFTCENAHRVIVALDKVLQEVERAPLEEHESLTLPFNSTRLLLSVDEILNGTEVSSNNSTSERNNVESFIHSNSSRFLEDEVDDDGGYATSNSFASMD</sequence>
<organism evidence="4 5">
    <name type="scientific">Orchesella dallaii</name>
    <dbReference type="NCBI Taxonomy" id="48710"/>
    <lineage>
        <taxon>Eukaryota</taxon>
        <taxon>Metazoa</taxon>
        <taxon>Ecdysozoa</taxon>
        <taxon>Arthropoda</taxon>
        <taxon>Hexapoda</taxon>
        <taxon>Collembola</taxon>
        <taxon>Entomobryomorpha</taxon>
        <taxon>Entomobryoidea</taxon>
        <taxon>Orchesellidae</taxon>
        <taxon>Orchesellinae</taxon>
        <taxon>Orchesella</taxon>
    </lineage>
</organism>
<dbReference type="InterPro" id="IPR015421">
    <property type="entry name" value="PyrdxlP-dep_Trfase_major"/>
</dbReference>
<protein>
    <recommendedName>
        <fullName evidence="6">Alanine--glyoxylate aminotransferase 2-like</fullName>
    </recommendedName>
</protein>
<keyword evidence="5" id="KW-1185">Reference proteome</keyword>
<dbReference type="SUPFAM" id="SSF53383">
    <property type="entry name" value="PLP-dependent transferases"/>
    <property type="match status" value="1"/>
</dbReference>
<evidence type="ECO:0000256" key="3">
    <source>
        <dbReference type="RuleBase" id="RU003560"/>
    </source>
</evidence>
<dbReference type="Gene3D" id="3.90.1150.10">
    <property type="entry name" value="Aspartate Aminotransferase, domain 1"/>
    <property type="match status" value="1"/>
</dbReference>
<dbReference type="CDD" id="cd00610">
    <property type="entry name" value="OAT_like"/>
    <property type="match status" value="1"/>
</dbReference>
<accession>A0ABP1S224</accession>
<comment type="caution">
    <text evidence="4">The sequence shown here is derived from an EMBL/GenBank/DDBJ whole genome shotgun (WGS) entry which is preliminary data.</text>
</comment>
<dbReference type="Gene3D" id="3.40.640.10">
    <property type="entry name" value="Type I PLP-dependent aspartate aminotransferase-like (Major domain)"/>
    <property type="match status" value="1"/>
</dbReference>
<name>A0ABP1S224_9HEXA</name>
<dbReference type="InterPro" id="IPR015422">
    <property type="entry name" value="PyrdxlP-dep_Trfase_small"/>
</dbReference>
<dbReference type="InterPro" id="IPR015424">
    <property type="entry name" value="PyrdxlP-dep_Trfase"/>
</dbReference>
<reference evidence="4 5" key="1">
    <citation type="submission" date="2024-08" db="EMBL/GenBank/DDBJ databases">
        <authorList>
            <person name="Cucini C."/>
            <person name="Frati F."/>
        </authorList>
    </citation>
    <scope>NUCLEOTIDE SEQUENCE [LARGE SCALE GENOMIC DNA]</scope>
</reference>
<proteinExistence type="inferred from homology"/>
<dbReference type="PANTHER" id="PTHR45688">
    <property type="match status" value="1"/>
</dbReference>
<dbReference type="InterPro" id="IPR005814">
    <property type="entry name" value="Aminotrans_3"/>
</dbReference>
<dbReference type="PANTHER" id="PTHR45688:SF13">
    <property type="entry name" value="ALANINE--GLYOXYLATE AMINOTRANSFERASE 2-LIKE"/>
    <property type="match status" value="1"/>
</dbReference>
<evidence type="ECO:0000256" key="2">
    <source>
        <dbReference type="ARBA" id="ARBA00022898"/>
    </source>
</evidence>
<dbReference type="Pfam" id="PF00202">
    <property type="entry name" value="Aminotran_3"/>
    <property type="match status" value="1"/>
</dbReference>
<evidence type="ECO:0000313" key="5">
    <source>
        <dbReference type="Proteomes" id="UP001642540"/>
    </source>
</evidence>
<keyword evidence="2 3" id="KW-0663">Pyridoxal phosphate</keyword>